<keyword evidence="5" id="KW-0863">Zinc-finger</keyword>
<evidence type="ECO:0000256" key="6">
    <source>
        <dbReference type="PROSITE-ProRule" id="PRU00259"/>
    </source>
</evidence>
<feature type="compositionally biased region" description="Basic residues" evidence="8">
    <location>
        <begin position="1200"/>
        <end position="1215"/>
    </location>
</feature>
<dbReference type="Pfam" id="PF13639">
    <property type="entry name" value="zf-RING_2"/>
    <property type="match status" value="1"/>
</dbReference>
<feature type="compositionally biased region" description="Polar residues" evidence="8">
    <location>
        <begin position="1248"/>
        <end position="1259"/>
    </location>
</feature>
<dbReference type="InterPro" id="IPR000225">
    <property type="entry name" value="Armadillo"/>
</dbReference>
<dbReference type="GO" id="GO:0005634">
    <property type="term" value="C:nucleus"/>
    <property type="evidence" value="ECO:0007669"/>
    <property type="project" value="UniProtKB-ARBA"/>
</dbReference>
<keyword evidence="7" id="KW-0175">Coiled coil</keyword>
<evidence type="ECO:0000256" key="7">
    <source>
        <dbReference type="SAM" id="Coils"/>
    </source>
</evidence>
<keyword evidence="3" id="KW-0677">Repeat</keyword>
<dbReference type="GO" id="GO:0015031">
    <property type="term" value="P:protein transport"/>
    <property type="evidence" value="ECO:0007669"/>
    <property type="project" value="UniProtKB-KW"/>
</dbReference>
<keyword evidence="5" id="KW-0479">Metal-binding</keyword>
<protein>
    <recommendedName>
        <fullName evidence="9">RING-type domain-containing protein</fullName>
    </recommendedName>
</protein>
<feature type="region of interest" description="Disordered" evidence="8">
    <location>
        <begin position="645"/>
        <end position="682"/>
    </location>
</feature>
<dbReference type="GO" id="GO:0008270">
    <property type="term" value="F:zinc ion binding"/>
    <property type="evidence" value="ECO:0007669"/>
    <property type="project" value="UniProtKB-KW"/>
</dbReference>
<keyword evidence="11" id="KW-1185">Reference proteome</keyword>
<feature type="compositionally biased region" description="Low complexity" evidence="8">
    <location>
        <begin position="648"/>
        <end position="659"/>
    </location>
</feature>
<evidence type="ECO:0000256" key="5">
    <source>
        <dbReference type="PROSITE-ProRule" id="PRU00175"/>
    </source>
</evidence>
<evidence type="ECO:0000313" key="11">
    <source>
        <dbReference type="Proteomes" id="UP000709295"/>
    </source>
</evidence>
<evidence type="ECO:0000256" key="1">
    <source>
        <dbReference type="ARBA" id="ARBA00010394"/>
    </source>
</evidence>
<feature type="repeat" description="ARM" evidence="6">
    <location>
        <begin position="807"/>
        <end position="849"/>
    </location>
</feature>
<evidence type="ECO:0000256" key="8">
    <source>
        <dbReference type="SAM" id="MobiDB-lite"/>
    </source>
</evidence>
<dbReference type="EMBL" id="JAENGY010000123">
    <property type="protein sequence ID" value="KAG6972854.1"/>
    <property type="molecule type" value="Genomic_DNA"/>
</dbReference>
<keyword evidence="4" id="KW-0653">Protein transport</keyword>
<feature type="domain" description="RING-type" evidence="9">
    <location>
        <begin position="122"/>
        <end position="165"/>
    </location>
</feature>
<keyword evidence="2" id="KW-0813">Transport</keyword>
<keyword evidence="5" id="KW-0862">Zinc</keyword>
<dbReference type="InterPro" id="IPR001841">
    <property type="entry name" value="Znf_RING"/>
</dbReference>
<feature type="coiled-coil region" evidence="7">
    <location>
        <begin position="189"/>
        <end position="216"/>
    </location>
</feature>
<proteinExistence type="inferred from homology"/>
<evidence type="ECO:0000256" key="2">
    <source>
        <dbReference type="ARBA" id="ARBA00022448"/>
    </source>
</evidence>
<feature type="region of interest" description="Disordered" evidence="8">
    <location>
        <begin position="1185"/>
        <end position="1305"/>
    </location>
</feature>
<accession>A0A8J5M7R3</accession>
<sequence length="1359" mass="146349">MPRSIDDLLFGASSDEEDAGDYAGYSGSSDDDGSSDSESEYNVGSFAQQHSSANLALPSANTANTAQTFAAAETDDDDVQILSAAEAAVEVAAAARRALEDPNTSRKRKRPMVETKPEPTECTICCEDCTIVGRHRLVALKCGHLFGRKCIERWISEKRTCPNCSAIVRRTDICLLFSDHVAVVDNAGLEDMTNKFEEEKKKSSKLEKEMTGLKKQLQARDPTLGIRLPVHSSDVRDISIHPSEKFVLTVAFDGKLAMTSLQDKKVALQIVLPPDGSVAKYDYRKPTAGEQGIVKSFSLPQRQPVHSMKLFKTPEDVANAGNGSVGAPPFLHVPSDQACFSLASNQLHSHQVVVSSRSTPMKHSLFDLRTVGLGRLSPRMEVTGHKAPSVLSRSAMWSEADGTSVVASWSHDVEGVTMWNVATQHEVSGPKPTFLSVTSAAMPVVDIQHVVAQSSWSSGAALLGTMTARQLCVYGSGGIDLPATKRPKKKTPRSSQSGFWGLKRGALRGFSQLLRVESGGADQPKSCARQAERPLVTRIAGHSARPLTFVARSTQRSGRMSGSFKASISQKAFLSPTDVAELTAAAVAALPSTLSQANLALKKSTTSAHRTENGDIVHHHQATHRGGNATLVTSTTTTIHHMGGAGKSGVAAPAAAGSALTPQPQFSLHSHGHHHHHHLSHGASLLANGSLSGLANGSLGGNGHDGSVGSGALAASPTFQGDLNQIDAGLNSEDADVQLEAAKKLRVLLSSERDLLIRQMLEKNWTPRLIKWLRLRDRPTLQVEALWALTNIAAGATDNTSVLLQNGVIPTLVSLLDSSNEEVLEQSVWVLGNLAGEGAATRDLVLSAGALTPLVNNLKKTSWDRLSLLRILTWTISNLCDGQPRPVFDIGLILPYLAKMLTSTDTEILSHVCWAFSHLCDGPSTHIQAVVDSDVCFRLVELLSHSSWRVTKPALRAIGNIVCAEDDHDYTQHIIECGAVPSLRRLIAHSNREIQKEACWTLSNIAAGTVDQIQCVLDSGCIPSLMGLAASDATDAEVKSEACWVVLNATSCGSDSQIEYLVNQGCIQILGNLLEETSMVMMALEGLERILQVGELEAKRTDSPNPYASLMASANIETLVSHKSATVAKRASRIWQQHFVTCAICLGPYSKHSNDTFFCAECKCNVCKNCDCTVFHLKYQESLWKEETEKETSEKQARQASKRSKRQKKRQRTKERKAALLRGQKAAPGSNGKGSKHNQQQKGQPQQDNSSSDEASSTKSGGGGGGGSRRRRHDADDSASENGSNGSNEEEEDGPGEEEEAATEEEVNVDVLDEMVNANDKLVSYLLETGSIMALAERLDLEDDSTWIVAEKDRTAIHA</sequence>
<evidence type="ECO:0000313" key="10">
    <source>
        <dbReference type="EMBL" id="KAG6972854.1"/>
    </source>
</evidence>
<feature type="compositionally biased region" description="Acidic residues" evidence="8">
    <location>
        <begin position="29"/>
        <end position="39"/>
    </location>
</feature>
<dbReference type="CDD" id="cd16450">
    <property type="entry name" value="mRING-C3HGC3_RFWD3"/>
    <property type="match status" value="1"/>
</dbReference>
<comment type="similarity">
    <text evidence="1">Belongs to the importin alpha family.</text>
</comment>
<evidence type="ECO:0000256" key="4">
    <source>
        <dbReference type="ARBA" id="ARBA00022927"/>
    </source>
</evidence>
<evidence type="ECO:0000259" key="9">
    <source>
        <dbReference type="PROSITE" id="PS50089"/>
    </source>
</evidence>
<feature type="compositionally biased region" description="Basic residues" evidence="8">
    <location>
        <begin position="670"/>
        <end position="680"/>
    </location>
</feature>
<gene>
    <name evidence="10" type="ORF">JG688_00003784</name>
</gene>
<feature type="region of interest" description="Disordered" evidence="8">
    <location>
        <begin position="1"/>
        <end position="47"/>
    </location>
</feature>
<dbReference type="SMART" id="SM00185">
    <property type="entry name" value="ARM"/>
    <property type="match status" value="8"/>
</dbReference>
<comment type="caution">
    <text evidence="10">The sequence shown here is derived from an EMBL/GenBank/DDBJ whole genome shotgun (WGS) entry which is preliminary data.</text>
</comment>
<dbReference type="FunFam" id="1.25.10.10:FF:000009">
    <property type="entry name" value="Importin subunit alpha"/>
    <property type="match status" value="1"/>
</dbReference>
<reference evidence="10" key="1">
    <citation type="submission" date="2021-01" db="EMBL/GenBank/DDBJ databases">
        <title>Phytophthora aleatoria, a newly-described species from Pinus radiata is distinct from Phytophthora cactorum isolates based on comparative genomics.</title>
        <authorList>
            <person name="Mcdougal R."/>
            <person name="Panda P."/>
            <person name="Williams N."/>
            <person name="Studholme D.J."/>
        </authorList>
    </citation>
    <scope>NUCLEOTIDE SEQUENCE</scope>
    <source>
        <strain evidence="10">NZFS 4037</strain>
    </source>
</reference>
<dbReference type="Pfam" id="PF00514">
    <property type="entry name" value="Arm"/>
    <property type="match status" value="3"/>
</dbReference>
<feature type="repeat" description="ARM" evidence="6">
    <location>
        <begin position="978"/>
        <end position="1006"/>
    </location>
</feature>
<dbReference type="PROSITE" id="PS50089">
    <property type="entry name" value="ZF_RING_2"/>
    <property type="match status" value="1"/>
</dbReference>
<organism evidence="10 11">
    <name type="scientific">Phytophthora aleatoria</name>
    <dbReference type="NCBI Taxonomy" id="2496075"/>
    <lineage>
        <taxon>Eukaryota</taxon>
        <taxon>Sar</taxon>
        <taxon>Stramenopiles</taxon>
        <taxon>Oomycota</taxon>
        <taxon>Peronosporomycetes</taxon>
        <taxon>Peronosporales</taxon>
        <taxon>Peronosporaceae</taxon>
        <taxon>Phytophthora</taxon>
    </lineage>
</organism>
<dbReference type="PANTHER" id="PTHR23316">
    <property type="entry name" value="IMPORTIN ALPHA"/>
    <property type="match status" value="1"/>
</dbReference>
<evidence type="ECO:0000256" key="3">
    <source>
        <dbReference type="ARBA" id="ARBA00022737"/>
    </source>
</evidence>
<feature type="compositionally biased region" description="Acidic residues" evidence="8">
    <location>
        <begin position="1288"/>
        <end position="1305"/>
    </location>
</feature>
<name>A0A8J5M7R3_9STRA</name>
<dbReference type="PROSITE" id="PS50176">
    <property type="entry name" value="ARM_REPEAT"/>
    <property type="match status" value="2"/>
</dbReference>
<dbReference type="Proteomes" id="UP000709295">
    <property type="component" value="Unassembled WGS sequence"/>
</dbReference>
<dbReference type="SMART" id="SM00184">
    <property type="entry name" value="RING"/>
    <property type="match status" value="1"/>
</dbReference>
<feature type="compositionally biased region" description="Basic and acidic residues" evidence="8">
    <location>
        <begin position="1185"/>
        <end position="1197"/>
    </location>
</feature>